<organism evidence="1 2">
    <name type="scientific">Oryzias melastigma</name>
    <name type="common">Marine medaka</name>
    <dbReference type="NCBI Taxonomy" id="30732"/>
    <lineage>
        <taxon>Eukaryota</taxon>
        <taxon>Metazoa</taxon>
        <taxon>Chordata</taxon>
        <taxon>Craniata</taxon>
        <taxon>Vertebrata</taxon>
        <taxon>Euteleostomi</taxon>
        <taxon>Actinopterygii</taxon>
        <taxon>Neopterygii</taxon>
        <taxon>Teleostei</taxon>
        <taxon>Neoteleostei</taxon>
        <taxon>Acanthomorphata</taxon>
        <taxon>Ovalentaria</taxon>
        <taxon>Atherinomorphae</taxon>
        <taxon>Beloniformes</taxon>
        <taxon>Adrianichthyidae</taxon>
        <taxon>Oryziinae</taxon>
        <taxon>Oryzias</taxon>
    </lineage>
</organism>
<dbReference type="Proteomes" id="UP000646548">
    <property type="component" value="Unassembled WGS sequence"/>
</dbReference>
<dbReference type="AlphaFoldDB" id="A0A834FRW2"/>
<dbReference type="EMBL" id="WKFB01000006">
    <property type="protein sequence ID" value="KAF6739443.1"/>
    <property type="molecule type" value="Genomic_DNA"/>
</dbReference>
<gene>
    <name evidence="1" type="ORF">FQA47_018270</name>
</gene>
<accession>A0A834FRW2</accession>
<name>A0A834FRW2_ORYME</name>
<evidence type="ECO:0000313" key="2">
    <source>
        <dbReference type="Proteomes" id="UP000646548"/>
    </source>
</evidence>
<protein>
    <submittedName>
        <fullName evidence="1">Uncharacterized protein</fullName>
    </submittedName>
</protein>
<sequence length="96" mass="10744">MLDPNTSVVQSSELHLLLRTGGFWVKAAKNRILSSPRLNAELLISRANMEFRERFWNSRLLQDVPERSSIISSGFLPSGGNSELQTGSQRTAAIMR</sequence>
<proteinExistence type="predicted"/>
<reference evidence="1" key="1">
    <citation type="journal article" name="BMC Genomics">
        <title>Long-read sequencing and de novo genome assembly of marine medaka (Oryzias melastigma).</title>
        <authorList>
            <person name="Liang P."/>
            <person name="Saqib H.S.A."/>
            <person name="Ni X."/>
            <person name="Shen Y."/>
        </authorList>
    </citation>
    <scope>NUCLEOTIDE SEQUENCE</scope>
    <source>
        <strain evidence="1">Bigg-433</strain>
    </source>
</reference>
<comment type="caution">
    <text evidence="1">The sequence shown here is derived from an EMBL/GenBank/DDBJ whole genome shotgun (WGS) entry which is preliminary data.</text>
</comment>
<evidence type="ECO:0000313" key="1">
    <source>
        <dbReference type="EMBL" id="KAF6739443.1"/>
    </source>
</evidence>